<dbReference type="Proteomes" id="UP000540568">
    <property type="component" value="Unassembled WGS sequence"/>
</dbReference>
<accession>A0A7W3J8W2</accession>
<dbReference type="RefSeq" id="WP_182616431.1">
    <property type="nucleotide sequence ID" value="NZ_BAAATF010000003.1"/>
</dbReference>
<proteinExistence type="predicted"/>
<comment type="caution">
    <text evidence="1">The sequence shown here is derived from an EMBL/GenBank/DDBJ whole genome shotgun (WGS) entry which is preliminary data.</text>
</comment>
<dbReference type="InterPro" id="IPR023846">
    <property type="entry name" value="CHP04042_MSMEG0570"/>
</dbReference>
<dbReference type="EMBL" id="JACGWV010000001">
    <property type="protein sequence ID" value="MBA8808427.1"/>
    <property type="molecule type" value="Genomic_DNA"/>
</dbReference>
<organism evidence="1 2">
    <name type="scientific">Promicromonospora sukumoe</name>
    <dbReference type="NCBI Taxonomy" id="88382"/>
    <lineage>
        <taxon>Bacteria</taxon>
        <taxon>Bacillati</taxon>
        <taxon>Actinomycetota</taxon>
        <taxon>Actinomycetes</taxon>
        <taxon>Micrococcales</taxon>
        <taxon>Promicromonosporaceae</taxon>
        <taxon>Promicromonospora</taxon>
    </lineage>
</organism>
<dbReference type="AlphaFoldDB" id="A0A7W3J8W2"/>
<sequence>MPEMTFDVRWPDGTTASCYSPSLVMHDHLQAGSRYPVADFVERSSRALQEASDRVRARYGMGCASAAQQEAEIRQTASAFDDAAEVEVLRMEPPLPGGAA</sequence>
<protein>
    <submittedName>
        <fullName evidence="1">Putative repeat protein (TIGR04042 family)</fullName>
    </submittedName>
</protein>
<dbReference type="NCBIfam" id="TIGR04042">
    <property type="entry name" value="MSMEG_0570_fam"/>
    <property type="match status" value="1"/>
</dbReference>
<name>A0A7W3J8W2_9MICO</name>
<reference evidence="1 2" key="1">
    <citation type="submission" date="2020-07" db="EMBL/GenBank/DDBJ databases">
        <title>Sequencing the genomes of 1000 actinobacteria strains.</title>
        <authorList>
            <person name="Klenk H.-P."/>
        </authorList>
    </citation>
    <scope>NUCLEOTIDE SEQUENCE [LARGE SCALE GENOMIC DNA]</scope>
    <source>
        <strain evidence="1 2">DSM 44121</strain>
    </source>
</reference>
<evidence type="ECO:0000313" key="2">
    <source>
        <dbReference type="Proteomes" id="UP000540568"/>
    </source>
</evidence>
<keyword evidence="2" id="KW-1185">Reference proteome</keyword>
<evidence type="ECO:0000313" key="1">
    <source>
        <dbReference type="EMBL" id="MBA8808427.1"/>
    </source>
</evidence>
<gene>
    <name evidence="1" type="ORF">FHX71_002369</name>
</gene>